<evidence type="ECO:0000256" key="2">
    <source>
        <dbReference type="SAM" id="MobiDB-lite"/>
    </source>
</evidence>
<dbReference type="GO" id="GO:0035539">
    <property type="term" value="F:8-oxo-7,8-dihydrodeoxyguanosine triphosphate pyrophosphatase activity"/>
    <property type="evidence" value="ECO:0007669"/>
    <property type="project" value="TreeGrafter"/>
</dbReference>
<comment type="caution">
    <text evidence="4">The sequence shown here is derived from an EMBL/GenBank/DDBJ whole genome shotgun (WGS) entry which is preliminary data.</text>
</comment>
<dbReference type="PANTHER" id="PTHR16099">
    <property type="entry name" value="8-OXO-DGTP DIPHOSPHATES NUDT15"/>
    <property type="match status" value="1"/>
</dbReference>
<evidence type="ECO:0000313" key="4">
    <source>
        <dbReference type="EMBL" id="TWU76237.1"/>
    </source>
</evidence>
<sequence length="287" mass="32639">MSGITDKVGVTEDDKRMILQRQAREVALPCGRIVWLDSDELKSHKRAPEFTGVRTGSHGAGTLTLPGGHHDPGETIEQCGERETREETGIKARRVEVFGKTYDNFATNQGGLRHYITYYSQVFKEDLQAKPEISEEEKKKILGLIDLSPNDLELLYELAPHMLFLPLKHLFEIMPNWALECVQRETGKEFAPTNLGGAFGSERERKLKDLKSILSKFRDIIEKSGDRASTDLFQPFVKNVDKLEAIIRELESEPLDASREGGQSQRLRSLRRTTRYRELGRFFGSSD</sequence>
<evidence type="ECO:0000256" key="1">
    <source>
        <dbReference type="ARBA" id="ARBA00022801"/>
    </source>
</evidence>
<dbReference type="Pfam" id="PF00293">
    <property type="entry name" value="NUDIX"/>
    <property type="match status" value="1"/>
</dbReference>
<dbReference type="Gene3D" id="3.90.79.10">
    <property type="entry name" value="Nucleoside Triphosphate Pyrophosphohydrolase"/>
    <property type="match status" value="1"/>
</dbReference>
<dbReference type="AlphaFoldDB" id="A0A5C6GHK5"/>
<dbReference type="InterPro" id="IPR020476">
    <property type="entry name" value="Nudix_hydrolase"/>
</dbReference>
<dbReference type="InterPro" id="IPR015797">
    <property type="entry name" value="NUDIX_hydrolase-like_dom_sf"/>
</dbReference>
<evidence type="ECO:0000313" key="5">
    <source>
        <dbReference type="Proteomes" id="UP000317257"/>
    </source>
</evidence>
<reference evidence="5" key="1">
    <citation type="submission" date="2018-12" db="EMBL/GenBank/DDBJ databases">
        <title>The complete genome of Metarhizium rileyi, a key fungal pathogen of Lepidoptera.</title>
        <authorList>
            <person name="Binneck E."/>
            <person name="Lastra C.C.L."/>
            <person name="Sosa-Gomez D.R."/>
        </authorList>
    </citation>
    <scope>NUCLEOTIDE SEQUENCE [LARGE SCALE GENOMIC DNA]</scope>
    <source>
        <strain evidence="5">Cep018-CH2</strain>
    </source>
</reference>
<dbReference type="Proteomes" id="UP000317257">
    <property type="component" value="Unassembled WGS sequence"/>
</dbReference>
<dbReference type="SUPFAM" id="SSF55811">
    <property type="entry name" value="Nudix"/>
    <property type="match status" value="1"/>
</dbReference>
<dbReference type="PANTHER" id="PTHR16099:SF5">
    <property type="entry name" value="NUCLEOTIDE TRIPHOSPHATE DIPHOSPHATASE NUDT15"/>
    <property type="match status" value="1"/>
</dbReference>
<evidence type="ECO:0000259" key="3">
    <source>
        <dbReference type="PROSITE" id="PS51462"/>
    </source>
</evidence>
<dbReference type="InterPro" id="IPR000086">
    <property type="entry name" value="NUDIX_hydrolase_dom"/>
</dbReference>
<dbReference type="PRINTS" id="PR00502">
    <property type="entry name" value="NUDIXFAMILY"/>
</dbReference>
<dbReference type="GO" id="GO:0005829">
    <property type="term" value="C:cytosol"/>
    <property type="evidence" value="ECO:0007669"/>
    <property type="project" value="TreeGrafter"/>
</dbReference>
<gene>
    <name evidence="4" type="ORF">ED733_004685</name>
</gene>
<keyword evidence="1" id="KW-0378">Hydrolase</keyword>
<accession>A0A5C6GHK5</accession>
<dbReference type="EMBL" id="SBHS01000005">
    <property type="protein sequence ID" value="TWU76237.1"/>
    <property type="molecule type" value="Genomic_DNA"/>
</dbReference>
<feature type="domain" description="Nudix hydrolase" evidence="3">
    <location>
        <begin position="1"/>
        <end position="169"/>
    </location>
</feature>
<dbReference type="GO" id="GO:0006203">
    <property type="term" value="P:dGTP catabolic process"/>
    <property type="evidence" value="ECO:0007669"/>
    <property type="project" value="TreeGrafter"/>
</dbReference>
<proteinExistence type="predicted"/>
<protein>
    <recommendedName>
        <fullName evidence="3">Nudix hydrolase domain-containing protein</fullName>
    </recommendedName>
</protein>
<organism evidence="4 5">
    <name type="scientific">Metarhizium rileyi (strain RCEF 4871)</name>
    <name type="common">Nomuraea rileyi</name>
    <dbReference type="NCBI Taxonomy" id="1649241"/>
    <lineage>
        <taxon>Eukaryota</taxon>
        <taxon>Fungi</taxon>
        <taxon>Dikarya</taxon>
        <taxon>Ascomycota</taxon>
        <taxon>Pezizomycotina</taxon>
        <taxon>Sordariomycetes</taxon>
        <taxon>Hypocreomycetidae</taxon>
        <taxon>Hypocreales</taxon>
        <taxon>Clavicipitaceae</taxon>
        <taxon>Metarhizium</taxon>
    </lineage>
</organism>
<feature type="region of interest" description="Disordered" evidence="2">
    <location>
        <begin position="50"/>
        <end position="73"/>
    </location>
</feature>
<name>A0A5C6GHK5_METRR</name>
<dbReference type="PROSITE" id="PS51462">
    <property type="entry name" value="NUDIX"/>
    <property type="match status" value="1"/>
</dbReference>